<dbReference type="EMBL" id="FWZU01000001">
    <property type="protein sequence ID" value="SME93337.1"/>
    <property type="molecule type" value="Genomic_DNA"/>
</dbReference>
<evidence type="ECO:0000313" key="3">
    <source>
        <dbReference type="Proteomes" id="UP000192906"/>
    </source>
</evidence>
<reference evidence="3" key="1">
    <citation type="submission" date="2017-04" db="EMBL/GenBank/DDBJ databases">
        <authorList>
            <person name="Varghese N."/>
            <person name="Submissions S."/>
        </authorList>
    </citation>
    <scope>NUCLEOTIDE SEQUENCE [LARGE SCALE GENOMIC DNA]</scope>
    <source>
        <strain evidence="3">K3S</strain>
    </source>
</reference>
<feature type="signal peptide" evidence="1">
    <location>
        <begin position="1"/>
        <end position="23"/>
    </location>
</feature>
<dbReference type="AlphaFoldDB" id="A0A1X7CBN7"/>
<evidence type="ECO:0000313" key="2">
    <source>
        <dbReference type="EMBL" id="SME93337.1"/>
    </source>
</evidence>
<dbReference type="NCBIfam" id="NF033939">
    <property type="entry name" value="DESULF_POR1"/>
    <property type="match status" value="1"/>
</dbReference>
<protein>
    <recommendedName>
        <fullName evidence="4">Outer membrane homotrimeric porin</fullName>
    </recommendedName>
</protein>
<dbReference type="RefSeq" id="WP_085098077.1">
    <property type="nucleotide sequence ID" value="NZ_FWZU01000001.1"/>
</dbReference>
<proteinExistence type="predicted"/>
<keyword evidence="1" id="KW-0732">Signal</keyword>
<dbReference type="OrthoDB" id="5464498at2"/>
<feature type="chain" id="PRO_5013321758" description="Outer membrane homotrimeric porin" evidence="1">
    <location>
        <begin position="24"/>
        <end position="473"/>
    </location>
</feature>
<dbReference type="Proteomes" id="UP000192906">
    <property type="component" value="Unassembled WGS sequence"/>
</dbReference>
<evidence type="ECO:0000256" key="1">
    <source>
        <dbReference type="SAM" id="SignalP"/>
    </source>
</evidence>
<keyword evidence="3" id="KW-1185">Reference proteome</keyword>
<sequence length="473" mass="51551">MKRLVILAILATMVLGMAGTASAVDLEAKGKFQFQANIMDNSDFLSAKHRGNQEDDLNFWFRARTQFRFIANENLMSELYVEYKTRVGASDSDANSGSTDRALGIKRVFIQYRFPDTEVLTTAGIFSINLPGAAAGNMVLADIDAGALTVSSPITDQISVAVGYVRAFDKNSTDTAGAGLTNVASQNAKDELDLFYAALPITIDGFEATPYAMYGTIGKDTYSSVAKMKGLTTANTAANAKAFNKNADAWWAGTSFAMTAFDPIVLKADVVYGSVDANQKQNDRSGWGMDASLAYTGLDFVQPKLVFAYTSGEDDKTDNGSERLPIINNDWAFGSYYFGGSALTSSDLDTNQQVGLWTLGLSFEGISFLDKLTHDVHFLYIKGTNDADLIKNAGTKLTNISSDGQFLTDKDQAWEIDFNTNYQIYDELAAIVEFGYIGMDMDKDTWKNYDGGSRLEGKSDPAFKLAVGLVYEF</sequence>
<dbReference type="InterPro" id="IPR059232">
    <property type="entry name" value="Porin_put"/>
</dbReference>
<evidence type="ECO:0008006" key="4">
    <source>
        <dbReference type="Google" id="ProtNLM"/>
    </source>
</evidence>
<accession>A0A1X7CBN7</accession>
<gene>
    <name evidence="2" type="ORF">SAMN06295933_0611</name>
</gene>
<organism evidence="2 3">
    <name type="scientific">Desulfovibrio gilichinskyi</name>
    <dbReference type="NCBI Taxonomy" id="1519643"/>
    <lineage>
        <taxon>Bacteria</taxon>
        <taxon>Pseudomonadati</taxon>
        <taxon>Thermodesulfobacteriota</taxon>
        <taxon>Desulfovibrionia</taxon>
        <taxon>Desulfovibrionales</taxon>
        <taxon>Desulfovibrionaceae</taxon>
        <taxon>Desulfovibrio</taxon>
    </lineage>
</organism>
<name>A0A1X7CBN7_9BACT</name>
<dbReference type="STRING" id="1519643.SAMN06295933_0611"/>